<dbReference type="EMBL" id="JAUEPN010000002">
    <property type="protein sequence ID" value="KAK3299187.1"/>
    <property type="molecule type" value="Genomic_DNA"/>
</dbReference>
<feature type="compositionally biased region" description="Low complexity" evidence="4">
    <location>
        <begin position="42"/>
        <end position="62"/>
    </location>
</feature>
<comment type="similarity">
    <text evidence="1">Belongs to the COQ10 family.</text>
</comment>
<comment type="caution">
    <text evidence="6">The sequence shown here is derived from an EMBL/GenBank/DDBJ whole genome shotgun (WGS) entry which is preliminary data.</text>
</comment>
<dbReference type="InterPro" id="IPR023393">
    <property type="entry name" value="START-like_dom_sf"/>
</dbReference>
<dbReference type="Pfam" id="PF03364">
    <property type="entry name" value="Polyketide_cyc"/>
    <property type="match status" value="1"/>
</dbReference>
<dbReference type="InterPro" id="IPR044996">
    <property type="entry name" value="COQ10-like"/>
</dbReference>
<protein>
    <submittedName>
        <fullName evidence="6">Dehydrase and lipid transport-domain-containing protein</fullName>
    </submittedName>
</protein>
<dbReference type="InterPro" id="IPR005031">
    <property type="entry name" value="COQ10_START"/>
</dbReference>
<evidence type="ECO:0000259" key="5">
    <source>
        <dbReference type="Pfam" id="PF03364"/>
    </source>
</evidence>
<sequence length="301" mass="31728">MAPRLPAPARRLLAKRTNLRSLPSLSQPPLPPPPPLLQAHNPQSQPTITTTTTTRPLSTTPSRPWLLSALPNLAASANGGPSPPKTLHARRLLPYPAAQVYTLIADIDSYTHFLPHCPHSRVTKWVTTPTTTAPITANTSTGTSNTSQHNPGAGAAAVAAAGSAASTPTRHPALADLTVGWGPFTQTYTSRVYCVPGSVVEAVSGSAATSIPADVLRSVGYSPSPSEEGGKMEGIFESLVTRWTVKPLARSEGEWAEVVLSVTFQFSNPALGFAAGQLADEKVDEMVEAFEGRARQLYGGR</sequence>
<name>A0AAE0HMY7_9PEZI</name>
<feature type="region of interest" description="Disordered" evidence="4">
    <location>
        <begin position="1"/>
        <end position="62"/>
    </location>
</feature>
<gene>
    <name evidence="6" type="ORF">B0H64DRAFT_387571</name>
</gene>
<dbReference type="CDD" id="cd07813">
    <property type="entry name" value="COQ10p_like"/>
    <property type="match status" value="1"/>
</dbReference>
<dbReference type="SUPFAM" id="SSF55961">
    <property type="entry name" value="Bet v1-like"/>
    <property type="match status" value="1"/>
</dbReference>
<evidence type="ECO:0000256" key="4">
    <source>
        <dbReference type="SAM" id="MobiDB-lite"/>
    </source>
</evidence>
<evidence type="ECO:0000313" key="6">
    <source>
        <dbReference type="EMBL" id="KAK3299187.1"/>
    </source>
</evidence>
<comment type="subunit">
    <text evidence="2">Interacts with coenzyme Q.</text>
</comment>
<evidence type="ECO:0000256" key="2">
    <source>
        <dbReference type="ARBA" id="ARBA00011814"/>
    </source>
</evidence>
<proteinExistence type="inferred from homology"/>
<dbReference type="RefSeq" id="XP_062662701.1">
    <property type="nucleotide sequence ID" value="XM_062803216.1"/>
</dbReference>
<reference evidence="6" key="2">
    <citation type="submission" date="2023-06" db="EMBL/GenBank/DDBJ databases">
        <authorList>
            <consortium name="Lawrence Berkeley National Laboratory"/>
            <person name="Haridas S."/>
            <person name="Hensen N."/>
            <person name="Bonometti L."/>
            <person name="Westerberg I."/>
            <person name="Brannstrom I.O."/>
            <person name="Guillou S."/>
            <person name="Cros-Aarteil S."/>
            <person name="Calhoun S."/>
            <person name="Kuo A."/>
            <person name="Mondo S."/>
            <person name="Pangilinan J."/>
            <person name="Riley R."/>
            <person name="Labutti K."/>
            <person name="Andreopoulos B."/>
            <person name="Lipzen A."/>
            <person name="Chen C."/>
            <person name="Yanf M."/>
            <person name="Daum C."/>
            <person name="Ng V."/>
            <person name="Clum A."/>
            <person name="Steindorff A."/>
            <person name="Ohm R."/>
            <person name="Martin F."/>
            <person name="Silar P."/>
            <person name="Natvig D."/>
            <person name="Lalanne C."/>
            <person name="Gautier V."/>
            <person name="Ament-Velasquez S.L."/>
            <person name="Kruys A."/>
            <person name="Hutchinson M.I."/>
            <person name="Powell A.J."/>
            <person name="Barry K."/>
            <person name="Miller A.N."/>
            <person name="Grigoriev I.V."/>
            <person name="Debuchy R."/>
            <person name="Gladieux P."/>
            <person name="Thoren M.H."/>
            <person name="Johannesson H."/>
        </authorList>
    </citation>
    <scope>NUCLEOTIDE SEQUENCE</scope>
    <source>
        <strain evidence="6">CBS 168.71</strain>
    </source>
</reference>
<dbReference type="PANTHER" id="PTHR12901:SF10">
    <property type="entry name" value="COENZYME Q-BINDING PROTEIN COQ10, MITOCHONDRIAL"/>
    <property type="match status" value="1"/>
</dbReference>
<evidence type="ECO:0000313" key="7">
    <source>
        <dbReference type="Proteomes" id="UP001278766"/>
    </source>
</evidence>
<dbReference type="GO" id="GO:0048039">
    <property type="term" value="F:ubiquinone binding"/>
    <property type="evidence" value="ECO:0007669"/>
    <property type="project" value="InterPro"/>
</dbReference>
<dbReference type="Proteomes" id="UP001278766">
    <property type="component" value="Unassembled WGS sequence"/>
</dbReference>
<evidence type="ECO:0000256" key="3">
    <source>
        <dbReference type="ARBA" id="ARBA00024947"/>
    </source>
</evidence>
<feature type="domain" description="Coenzyme Q-binding protein COQ10 START" evidence="5">
    <location>
        <begin position="93"/>
        <end position="291"/>
    </location>
</feature>
<keyword evidence="7" id="KW-1185">Reference proteome</keyword>
<dbReference type="PANTHER" id="PTHR12901">
    <property type="entry name" value="SPERM PROTEIN HOMOLOG"/>
    <property type="match status" value="1"/>
</dbReference>
<dbReference type="AlphaFoldDB" id="A0AAE0HMY7"/>
<accession>A0AAE0HMY7</accession>
<reference evidence="6" key="1">
    <citation type="journal article" date="2023" name="Mol. Phylogenet. Evol.">
        <title>Genome-scale phylogeny and comparative genomics of the fungal order Sordariales.</title>
        <authorList>
            <person name="Hensen N."/>
            <person name="Bonometti L."/>
            <person name="Westerberg I."/>
            <person name="Brannstrom I.O."/>
            <person name="Guillou S."/>
            <person name="Cros-Aarteil S."/>
            <person name="Calhoun S."/>
            <person name="Haridas S."/>
            <person name="Kuo A."/>
            <person name="Mondo S."/>
            <person name="Pangilinan J."/>
            <person name="Riley R."/>
            <person name="LaButti K."/>
            <person name="Andreopoulos B."/>
            <person name="Lipzen A."/>
            <person name="Chen C."/>
            <person name="Yan M."/>
            <person name="Daum C."/>
            <person name="Ng V."/>
            <person name="Clum A."/>
            <person name="Steindorff A."/>
            <person name="Ohm R.A."/>
            <person name="Martin F."/>
            <person name="Silar P."/>
            <person name="Natvig D.O."/>
            <person name="Lalanne C."/>
            <person name="Gautier V."/>
            <person name="Ament-Velasquez S.L."/>
            <person name="Kruys A."/>
            <person name="Hutchinson M.I."/>
            <person name="Powell A.J."/>
            <person name="Barry K."/>
            <person name="Miller A.N."/>
            <person name="Grigoriev I.V."/>
            <person name="Debuchy R."/>
            <person name="Gladieux P."/>
            <person name="Hiltunen Thoren M."/>
            <person name="Johannesson H."/>
        </authorList>
    </citation>
    <scope>NUCLEOTIDE SEQUENCE</scope>
    <source>
        <strain evidence="6">CBS 168.71</strain>
    </source>
</reference>
<dbReference type="Gene3D" id="3.30.530.20">
    <property type="match status" value="1"/>
</dbReference>
<feature type="compositionally biased region" description="Low complexity" evidence="4">
    <location>
        <begin position="1"/>
        <end position="11"/>
    </location>
</feature>
<dbReference type="GO" id="GO:0005739">
    <property type="term" value="C:mitochondrion"/>
    <property type="evidence" value="ECO:0007669"/>
    <property type="project" value="TreeGrafter"/>
</dbReference>
<comment type="function">
    <text evidence="3">Required for the function of coenzyme Q in the respiratory chain. May serve as a chaperone or may be involved in the transport of Q6 from its site of synthesis to the catalytic sites of the respiratory complexes.</text>
</comment>
<evidence type="ECO:0000256" key="1">
    <source>
        <dbReference type="ARBA" id="ARBA00006885"/>
    </source>
</evidence>
<dbReference type="GO" id="GO:0045333">
    <property type="term" value="P:cellular respiration"/>
    <property type="evidence" value="ECO:0007669"/>
    <property type="project" value="InterPro"/>
</dbReference>
<dbReference type="GeneID" id="87840164"/>
<feature type="compositionally biased region" description="Pro residues" evidence="4">
    <location>
        <begin position="26"/>
        <end position="36"/>
    </location>
</feature>
<organism evidence="6 7">
    <name type="scientific">Chaetomium fimeti</name>
    <dbReference type="NCBI Taxonomy" id="1854472"/>
    <lineage>
        <taxon>Eukaryota</taxon>
        <taxon>Fungi</taxon>
        <taxon>Dikarya</taxon>
        <taxon>Ascomycota</taxon>
        <taxon>Pezizomycotina</taxon>
        <taxon>Sordariomycetes</taxon>
        <taxon>Sordariomycetidae</taxon>
        <taxon>Sordariales</taxon>
        <taxon>Chaetomiaceae</taxon>
        <taxon>Chaetomium</taxon>
    </lineage>
</organism>